<evidence type="ECO:0000313" key="3">
    <source>
        <dbReference type="Proteomes" id="UP001516023"/>
    </source>
</evidence>
<dbReference type="SUPFAM" id="SSF53448">
    <property type="entry name" value="Nucleotide-diphospho-sugar transferases"/>
    <property type="match status" value="1"/>
</dbReference>
<evidence type="ECO:0000256" key="1">
    <source>
        <dbReference type="SAM" id="MobiDB-lite"/>
    </source>
</evidence>
<dbReference type="Gene3D" id="3.90.550.10">
    <property type="entry name" value="Spore Coat Polysaccharide Biosynthesis Protein SpsA, Chain A"/>
    <property type="match status" value="1"/>
</dbReference>
<evidence type="ECO:0000313" key="2">
    <source>
        <dbReference type="EMBL" id="KAL3803174.1"/>
    </source>
</evidence>
<feature type="region of interest" description="Disordered" evidence="1">
    <location>
        <begin position="304"/>
        <end position="326"/>
    </location>
</feature>
<dbReference type="Proteomes" id="UP001516023">
    <property type="component" value="Unassembled WGS sequence"/>
</dbReference>
<comment type="caution">
    <text evidence="2">The sequence shown here is derived from an EMBL/GenBank/DDBJ whole genome shotgun (WGS) entry which is preliminary data.</text>
</comment>
<reference evidence="2 3" key="1">
    <citation type="journal article" date="2020" name="G3 (Bethesda)">
        <title>Improved Reference Genome for Cyclotella cryptica CCMP332, a Model for Cell Wall Morphogenesis, Salinity Adaptation, and Lipid Production in Diatoms (Bacillariophyta).</title>
        <authorList>
            <person name="Roberts W.R."/>
            <person name="Downey K.M."/>
            <person name="Ruck E.C."/>
            <person name="Traller J.C."/>
            <person name="Alverson A.J."/>
        </authorList>
    </citation>
    <scope>NUCLEOTIDE SEQUENCE [LARGE SCALE GENOMIC DNA]</scope>
    <source>
        <strain evidence="2 3">CCMP332</strain>
    </source>
</reference>
<sequence length="373" mass="42849">MHLPVGANDEYPPEIIVLLSSKISSDVTIKTRLHPFFCDRVLPVQHIPINRNANRCAQSESHVREWDENCGWTKLRIFELESYDTVLYIDADCLVVKDISHLLHIDTTASKSDKSTETTKRFGLLAAAPDIFPPDKFNAGVMVIRPSKSIFDDMMSRLPFCDTSNRDSNNEIKHCKSYDGGDTGFLNSYYPNWYKDMPPYSRLSFGFNAQRFMHHCTFDKQPNYWNDGIDDLRIIHFSSSPKPWDTSPDTMKISRGVTTASELLAVEEGDQIKQSCRALESLWQTVFAQSQCYYEKELKKRQATKASSTRTLRAADTPPAKDKFSPHQMMHKRYKELRRKGYSTSQAMEKARTEYGMNQEFDPCRAVGQMFGL</sequence>
<dbReference type="InterPro" id="IPR002495">
    <property type="entry name" value="Glyco_trans_8"/>
</dbReference>
<organism evidence="2 3">
    <name type="scientific">Cyclotella cryptica</name>
    <dbReference type="NCBI Taxonomy" id="29204"/>
    <lineage>
        <taxon>Eukaryota</taxon>
        <taxon>Sar</taxon>
        <taxon>Stramenopiles</taxon>
        <taxon>Ochrophyta</taxon>
        <taxon>Bacillariophyta</taxon>
        <taxon>Coscinodiscophyceae</taxon>
        <taxon>Thalassiosirophycidae</taxon>
        <taxon>Stephanodiscales</taxon>
        <taxon>Stephanodiscaceae</taxon>
        <taxon>Cyclotella</taxon>
    </lineage>
</organism>
<proteinExistence type="predicted"/>
<dbReference type="AlphaFoldDB" id="A0ABD3QT08"/>
<name>A0ABD3QT08_9STRA</name>
<accession>A0ABD3QT08</accession>
<keyword evidence="3" id="KW-1185">Reference proteome</keyword>
<dbReference type="InterPro" id="IPR029044">
    <property type="entry name" value="Nucleotide-diphossugar_trans"/>
</dbReference>
<protein>
    <submittedName>
        <fullName evidence="2">Uncharacterized protein</fullName>
    </submittedName>
</protein>
<dbReference type="EMBL" id="JABMIG020000015">
    <property type="protein sequence ID" value="KAL3803174.1"/>
    <property type="molecule type" value="Genomic_DNA"/>
</dbReference>
<dbReference type="Pfam" id="PF01501">
    <property type="entry name" value="Glyco_transf_8"/>
    <property type="match status" value="1"/>
</dbReference>
<gene>
    <name evidence="2" type="ORF">HJC23_003449</name>
</gene>
<dbReference type="InterPro" id="IPR050587">
    <property type="entry name" value="GNT1/Glycosyltrans_8"/>
</dbReference>
<dbReference type="PANTHER" id="PTHR11183">
    <property type="entry name" value="GLYCOGENIN SUBFAMILY MEMBER"/>
    <property type="match status" value="1"/>
</dbReference>